<dbReference type="AlphaFoldDB" id="A0A5B7HQ21"/>
<evidence type="ECO:0000313" key="1">
    <source>
        <dbReference type="EMBL" id="MPC72243.1"/>
    </source>
</evidence>
<name>A0A5B7HQ21_PORTR</name>
<accession>A0A5B7HQ21</accession>
<sequence length="68" mass="7656">MLRKNAQFMTRQGAVGCCYVLACFTQVPLRVGTDDPVCTCGVQYKERFADPRVYSGYRITINPTNVEC</sequence>
<protein>
    <submittedName>
        <fullName evidence="1">Uncharacterized protein</fullName>
    </submittedName>
</protein>
<organism evidence="1 2">
    <name type="scientific">Portunus trituberculatus</name>
    <name type="common">Swimming crab</name>
    <name type="synonym">Neptunus trituberculatus</name>
    <dbReference type="NCBI Taxonomy" id="210409"/>
    <lineage>
        <taxon>Eukaryota</taxon>
        <taxon>Metazoa</taxon>
        <taxon>Ecdysozoa</taxon>
        <taxon>Arthropoda</taxon>
        <taxon>Crustacea</taxon>
        <taxon>Multicrustacea</taxon>
        <taxon>Malacostraca</taxon>
        <taxon>Eumalacostraca</taxon>
        <taxon>Eucarida</taxon>
        <taxon>Decapoda</taxon>
        <taxon>Pleocyemata</taxon>
        <taxon>Brachyura</taxon>
        <taxon>Eubrachyura</taxon>
        <taxon>Portunoidea</taxon>
        <taxon>Portunidae</taxon>
        <taxon>Portuninae</taxon>
        <taxon>Portunus</taxon>
    </lineage>
</organism>
<reference evidence="1 2" key="1">
    <citation type="submission" date="2019-05" db="EMBL/GenBank/DDBJ databases">
        <title>Another draft genome of Portunus trituberculatus and its Hox gene families provides insights of decapod evolution.</title>
        <authorList>
            <person name="Jeong J.-H."/>
            <person name="Song I."/>
            <person name="Kim S."/>
            <person name="Choi T."/>
            <person name="Kim D."/>
            <person name="Ryu S."/>
            <person name="Kim W."/>
        </authorList>
    </citation>
    <scope>NUCLEOTIDE SEQUENCE [LARGE SCALE GENOMIC DNA]</scope>
    <source>
        <tissue evidence="1">Muscle</tissue>
    </source>
</reference>
<evidence type="ECO:0000313" key="2">
    <source>
        <dbReference type="Proteomes" id="UP000324222"/>
    </source>
</evidence>
<dbReference type="EMBL" id="VSRR010034393">
    <property type="protein sequence ID" value="MPC72243.1"/>
    <property type="molecule type" value="Genomic_DNA"/>
</dbReference>
<keyword evidence="2" id="KW-1185">Reference proteome</keyword>
<gene>
    <name evidence="1" type="ORF">E2C01_066541</name>
</gene>
<proteinExistence type="predicted"/>
<comment type="caution">
    <text evidence="1">The sequence shown here is derived from an EMBL/GenBank/DDBJ whole genome shotgun (WGS) entry which is preliminary data.</text>
</comment>
<dbReference type="Proteomes" id="UP000324222">
    <property type="component" value="Unassembled WGS sequence"/>
</dbReference>